<evidence type="ECO:0000256" key="4">
    <source>
        <dbReference type="ARBA" id="ARBA00023136"/>
    </source>
</evidence>
<feature type="compositionally biased region" description="Basic residues" evidence="5">
    <location>
        <begin position="586"/>
        <end position="595"/>
    </location>
</feature>
<evidence type="ECO:0000313" key="8">
    <source>
        <dbReference type="Proteomes" id="UP001148614"/>
    </source>
</evidence>
<keyword evidence="4 6" id="KW-0472">Membrane</keyword>
<dbReference type="GO" id="GO:0071944">
    <property type="term" value="C:cell periphery"/>
    <property type="evidence" value="ECO:0007669"/>
    <property type="project" value="UniProtKB-ARBA"/>
</dbReference>
<evidence type="ECO:0000256" key="6">
    <source>
        <dbReference type="SAM" id="Phobius"/>
    </source>
</evidence>
<evidence type="ECO:0000256" key="5">
    <source>
        <dbReference type="SAM" id="MobiDB-lite"/>
    </source>
</evidence>
<feature type="region of interest" description="Disordered" evidence="5">
    <location>
        <begin position="323"/>
        <end position="345"/>
    </location>
</feature>
<comment type="caution">
    <text evidence="7">The sequence shown here is derived from an EMBL/GenBank/DDBJ whole genome shotgun (WGS) entry which is preliminary data.</text>
</comment>
<dbReference type="EMBL" id="JANPWZ010000015">
    <property type="protein sequence ID" value="KAJ3580304.1"/>
    <property type="molecule type" value="Genomic_DNA"/>
</dbReference>
<protein>
    <submittedName>
        <fullName evidence="7">Uncharacterized protein</fullName>
    </submittedName>
</protein>
<feature type="region of interest" description="Disordered" evidence="5">
    <location>
        <begin position="396"/>
        <end position="420"/>
    </location>
</feature>
<organism evidence="7 8">
    <name type="scientific">Xylaria arbuscula</name>
    <dbReference type="NCBI Taxonomy" id="114810"/>
    <lineage>
        <taxon>Eukaryota</taxon>
        <taxon>Fungi</taxon>
        <taxon>Dikarya</taxon>
        <taxon>Ascomycota</taxon>
        <taxon>Pezizomycotina</taxon>
        <taxon>Sordariomycetes</taxon>
        <taxon>Xylariomycetidae</taxon>
        <taxon>Xylariales</taxon>
        <taxon>Xylariaceae</taxon>
        <taxon>Xylaria</taxon>
    </lineage>
</organism>
<evidence type="ECO:0000313" key="7">
    <source>
        <dbReference type="EMBL" id="KAJ3580304.1"/>
    </source>
</evidence>
<dbReference type="InterPro" id="IPR051694">
    <property type="entry name" value="Immunoregulatory_rcpt-like"/>
</dbReference>
<keyword evidence="3 6" id="KW-1133">Transmembrane helix</keyword>
<reference evidence="7" key="1">
    <citation type="submission" date="2022-07" db="EMBL/GenBank/DDBJ databases">
        <title>Genome Sequence of Xylaria arbuscula.</title>
        <authorList>
            <person name="Buettner E."/>
        </authorList>
    </citation>
    <scope>NUCLEOTIDE SEQUENCE</scope>
    <source>
        <strain evidence="7">VT107</strain>
    </source>
</reference>
<dbReference type="GO" id="GO:0016020">
    <property type="term" value="C:membrane"/>
    <property type="evidence" value="ECO:0007669"/>
    <property type="project" value="UniProtKB-SubCell"/>
</dbReference>
<name>A0A9W8NNV0_9PEZI</name>
<gene>
    <name evidence="7" type="ORF">NPX13_g254</name>
</gene>
<keyword evidence="8" id="KW-1185">Reference proteome</keyword>
<dbReference type="Proteomes" id="UP001148614">
    <property type="component" value="Unassembled WGS sequence"/>
</dbReference>
<feature type="region of interest" description="Disordered" evidence="5">
    <location>
        <begin position="220"/>
        <end position="240"/>
    </location>
</feature>
<proteinExistence type="predicted"/>
<dbReference type="PANTHER" id="PTHR15549">
    <property type="entry name" value="PAIRED IMMUNOGLOBULIN-LIKE TYPE 2 RECEPTOR"/>
    <property type="match status" value="1"/>
</dbReference>
<comment type="subcellular location">
    <subcellularLocation>
        <location evidence="1">Membrane</location>
        <topology evidence="1">Single-pass membrane protein</topology>
    </subcellularLocation>
</comment>
<sequence>MRSILVTLLGGSAAVSVDKILNARSVDLMAGGYDKNPQANFEGSNGTSPVPQILGNTLMTRDECNNGIVDCADYQCDLCGSCCGGGKCAENFGNCCNQDIKCSYGFACCSQGCCYEDTSFCCDTSPTGCCVIGTQYPVANQNSFKSISYVESVTVTTTFTSVIYDSSTIFETDVSTNFGTTTRFVTSTVTSDNIEVATITNYVTSTKIEKRFILDNARRTEHPAERREHPTPLPPTPNPTTARGLSVIHDNLENLGLLPKREVTSYIYDYVFIWETSASDIYETSTVATEINSMSTEYSTITSTVFKDAKSTTTVESTIIVTSTQAATPTSESSSRDKPTEPVTARTSQQIIVITTFVGGKTNSGDSSGLVTGTAAIDGGGASGLVVVSGITTSTSTSGTVLSSNNPEPSTQSKQSDLSTGAKAGIGAGAGAAGLALLGALVFFVLGRRRRTPSMVSGYNSQGPMAPSTVSTWTPPPPPVRYSHLDSREVSYTERAAALARSMETMRKPNSPPSVPGHQPSPNNLSSSSRGASPSAPSELMTGYESRDGRHEMGSTTENRGWYVGPTTVPDPQYHEMPASPEPSHVRHSNQRHAW</sequence>
<feature type="region of interest" description="Disordered" evidence="5">
    <location>
        <begin position="506"/>
        <end position="595"/>
    </location>
</feature>
<keyword evidence="2 6" id="KW-0812">Transmembrane</keyword>
<evidence type="ECO:0000256" key="2">
    <source>
        <dbReference type="ARBA" id="ARBA00022692"/>
    </source>
</evidence>
<feature type="compositionally biased region" description="Low complexity" evidence="5">
    <location>
        <begin position="520"/>
        <end position="538"/>
    </location>
</feature>
<feature type="transmembrane region" description="Helical" evidence="6">
    <location>
        <begin position="424"/>
        <end position="446"/>
    </location>
</feature>
<feature type="region of interest" description="Disordered" evidence="5">
    <location>
        <begin position="455"/>
        <end position="484"/>
    </location>
</feature>
<dbReference type="AlphaFoldDB" id="A0A9W8NNV0"/>
<evidence type="ECO:0000256" key="3">
    <source>
        <dbReference type="ARBA" id="ARBA00022989"/>
    </source>
</evidence>
<accession>A0A9W8NNV0</accession>
<feature type="compositionally biased region" description="Basic and acidic residues" evidence="5">
    <location>
        <begin position="220"/>
        <end position="230"/>
    </location>
</feature>
<evidence type="ECO:0000256" key="1">
    <source>
        <dbReference type="ARBA" id="ARBA00004167"/>
    </source>
</evidence>
<feature type="compositionally biased region" description="Polar residues" evidence="5">
    <location>
        <begin position="405"/>
        <end position="419"/>
    </location>
</feature>